<evidence type="ECO:0000313" key="1">
    <source>
        <dbReference type="EMBL" id="KAJ0035580.1"/>
    </source>
</evidence>
<protein>
    <submittedName>
        <fullName evidence="1">Uncharacterized protein</fullName>
    </submittedName>
</protein>
<proteinExistence type="predicted"/>
<gene>
    <name evidence="1" type="ORF">Pint_25618</name>
</gene>
<name>A0ACC0YEK3_9ROSI</name>
<dbReference type="Proteomes" id="UP001163603">
    <property type="component" value="Chromosome 7"/>
</dbReference>
<sequence length="40" mass="4498">MMMGTGMRQACIYFLGLTQIYRTCSENLVSMIDCSGRSTQ</sequence>
<reference evidence="2" key="1">
    <citation type="journal article" date="2023" name="G3 (Bethesda)">
        <title>Genome assembly and association tests identify interacting loci associated with vigor, precocity, and sex in interspecific pistachio rootstocks.</title>
        <authorList>
            <person name="Palmer W."/>
            <person name="Jacygrad E."/>
            <person name="Sagayaradj S."/>
            <person name="Cavanaugh K."/>
            <person name="Han R."/>
            <person name="Bertier L."/>
            <person name="Beede B."/>
            <person name="Kafkas S."/>
            <person name="Golino D."/>
            <person name="Preece J."/>
            <person name="Michelmore R."/>
        </authorList>
    </citation>
    <scope>NUCLEOTIDE SEQUENCE [LARGE SCALE GENOMIC DNA]</scope>
</reference>
<keyword evidence="2" id="KW-1185">Reference proteome</keyword>
<evidence type="ECO:0000313" key="2">
    <source>
        <dbReference type="Proteomes" id="UP001163603"/>
    </source>
</evidence>
<comment type="caution">
    <text evidence="1">The sequence shown here is derived from an EMBL/GenBank/DDBJ whole genome shotgun (WGS) entry which is preliminary data.</text>
</comment>
<dbReference type="EMBL" id="CM047742">
    <property type="protein sequence ID" value="KAJ0035580.1"/>
    <property type="molecule type" value="Genomic_DNA"/>
</dbReference>
<accession>A0ACC0YEK3</accession>
<organism evidence="1 2">
    <name type="scientific">Pistacia integerrima</name>
    <dbReference type="NCBI Taxonomy" id="434235"/>
    <lineage>
        <taxon>Eukaryota</taxon>
        <taxon>Viridiplantae</taxon>
        <taxon>Streptophyta</taxon>
        <taxon>Embryophyta</taxon>
        <taxon>Tracheophyta</taxon>
        <taxon>Spermatophyta</taxon>
        <taxon>Magnoliopsida</taxon>
        <taxon>eudicotyledons</taxon>
        <taxon>Gunneridae</taxon>
        <taxon>Pentapetalae</taxon>
        <taxon>rosids</taxon>
        <taxon>malvids</taxon>
        <taxon>Sapindales</taxon>
        <taxon>Anacardiaceae</taxon>
        <taxon>Pistacia</taxon>
    </lineage>
</organism>